<keyword evidence="12" id="KW-1185">Reference proteome</keyword>
<dbReference type="InterPro" id="IPR015424">
    <property type="entry name" value="PyrdxlP-dep_Trfase"/>
</dbReference>
<dbReference type="RefSeq" id="WP_310339477.1">
    <property type="nucleotide sequence ID" value="NZ_JAVDXO010000001.1"/>
</dbReference>
<dbReference type="PROSITE" id="PS50206">
    <property type="entry name" value="RHODANESE_3"/>
    <property type="match status" value="1"/>
</dbReference>
<dbReference type="Pfam" id="PF00581">
    <property type="entry name" value="Rhodanese"/>
    <property type="match status" value="1"/>
</dbReference>
<evidence type="ECO:0000313" key="12">
    <source>
        <dbReference type="Proteomes" id="UP001268089"/>
    </source>
</evidence>
<evidence type="ECO:0000256" key="4">
    <source>
        <dbReference type="ARBA" id="ARBA00022723"/>
    </source>
</evidence>
<dbReference type="PANTHER" id="PTHR11601">
    <property type="entry name" value="CYSTEINE DESULFURYLASE FAMILY MEMBER"/>
    <property type="match status" value="1"/>
</dbReference>
<evidence type="ECO:0000256" key="9">
    <source>
        <dbReference type="RuleBase" id="RU004504"/>
    </source>
</evidence>
<organism evidence="11 12">
    <name type="scientific">Rhodoferax saidenbachensis</name>
    <dbReference type="NCBI Taxonomy" id="1484693"/>
    <lineage>
        <taxon>Bacteria</taxon>
        <taxon>Pseudomonadati</taxon>
        <taxon>Pseudomonadota</taxon>
        <taxon>Betaproteobacteria</taxon>
        <taxon>Burkholderiales</taxon>
        <taxon>Comamonadaceae</taxon>
        <taxon>Rhodoferax</taxon>
    </lineage>
</organism>
<accession>A0ABU1ZIN3</accession>
<dbReference type="Gene3D" id="3.40.640.10">
    <property type="entry name" value="Type I PLP-dependent aspartate aminotransferase-like (Major domain)"/>
    <property type="match status" value="1"/>
</dbReference>
<gene>
    <name evidence="11" type="ORF">J2X15_000664</name>
</gene>
<name>A0ABU1ZIN3_9BURK</name>
<dbReference type="SUPFAM" id="SSF52821">
    <property type="entry name" value="Rhodanese/Cell cycle control phosphatase"/>
    <property type="match status" value="1"/>
</dbReference>
<dbReference type="EC" id="2.8.1.7" evidence="3"/>
<comment type="caution">
    <text evidence="11">The sequence shown here is derived from an EMBL/GenBank/DDBJ whole genome shotgun (WGS) entry which is preliminary data.</text>
</comment>
<dbReference type="Proteomes" id="UP001268089">
    <property type="component" value="Unassembled WGS sequence"/>
</dbReference>
<comment type="catalytic activity">
    <reaction evidence="8">
        <text>(sulfur carrier)-H + L-cysteine = (sulfur carrier)-SH + L-alanine</text>
        <dbReference type="Rhea" id="RHEA:43892"/>
        <dbReference type="Rhea" id="RHEA-COMP:14737"/>
        <dbReference type="Rhea" id="RHEA-COMP:14739"/>
        <dbReference type="ChEBI" id="CHEBI:29917"/>
        <dbReference type="ChEBI" id="CHEBI:35235"/>
        <dbReference type="ChEBI" id="CHEBI:57972"/>
        <dbReference type="ChEBI" id="CHEBI:64428"/>
        <dbReference type="EC" id="2.8.1.7"/>
    </reaction>
</comment>
<feature type="domain" description="Rhodanese" evidence="10">
    <location>
        <begin position="438"/>
        <end position="528"/>
    </location>
</feature>
<comment type="cofactor">
    <cofactor evidence="1 9">
        <name>pyridoxal 5'-phosphate</name>
        <dbReference type="ChEBI" id="CHEBI:597326"/>
    </cofactor>
</comment>
<dbReference type="InterPro" id="IPR020578">
    <property type="entry name" value="Aminotrans_V_PyrdxlP_BS"/>
</dbReference>
<evidence type="ECO:0000256" key="2">
    <source>
        <dbReference type="ARBA" id="ARBA00006490"/>
    </source>
</evidence>
<proteinExistence type="inferred from homology"/>
<evidence type="ECO:0000256" key="6">
    <source>
        <dbReference type="ARBA" id="ARBA00023004"/>
    </source>
</evidence>
<dbReference type="PROSITE" id="PS00595">
    <property type="entry name" value="AA_TRANSFER_CLASS_5"/>
    <property type="match status" value="1"/>
</dbReference>
<protein>
    <recommendedName>
        <fullName evidence="3">cysteine desulfurase</fullName>
        <ecNumber evidence="3">2.8.1.7</ecNumber>
    </recommendedName>
</protein>
<dbReference type="InterPro" id="IPR001763">
    <property type="entry name" value="Rhodanese-like_dom"/>
</dbReference>
<evidence type="ECO:0000313" key="11">
    <source>
        <dbReference type="EMBL" id="MDR7305398.1"/>
    </source>
</evidence>
<dbReference type="SUPFAM" id="SSF53383">
    <property type="entry name" value="PLP-dependent transferases"/>
    <property type="match status" value="1"/>
</dbReference>
<evidence type="ECO:0000256" key="7">
    <source>
        <dbReference type="ARBA" id="ARBA00023014"/>
    </source>
</evidence>
<dbReference type="CDD" id="cd00158">
    <property type="entry name" value="RHOD"/>
    <property type="match status" value="1"/>
</dbReference>
<keyword evidence="5" id="KW-0663">Pyridoxal phosphate</keyword>
<dbReference type="InterPro" id="IPR036873">
    <property type="entry name" value="Rhodanese-like_dom_sf"/>
</dbReference>
<comment type="similarity">
    <text evidence="2">Belongs to the class-V pyridoxal-phosphate-dependent aminotransferase family. NifS/IscS subfamily.</text>
</comment>
<dbReference type="InterPro" id="IPR000192">
    <property type="entry name" value="Aminotrans_V_dom"/>
</dbReference>
<keyword evidence="6" id="KW-0408">Iron</keyword>
<evidence type="ECO:0000256" key="5">
    <source>
        <dbReference type="ARBA" id="ARBA00022898"/>
    </source>
</evidence>
<dbReference type="InterPro" id="IPR015422">
    <property type="entry name" value="PyrdxlP-dep_Trfase_small"/>
</dbReference>
<keyword evidence="7" id="KW-0411">Iron-sulfur</keyword>
<dbReference type="Gene3D" id="3.40.250.10">
    <property type="entry name" value="Rhodanese-like domain"/>
    <property type="match status" value="1"/>
</dbReference>
<dbReference type="PANTHER" id="PTHR11601:SF34">
    <property type="entry name" value="CYSTEINE DESULFURASE"/>
    <property type="match status" value="1"/>
</dbReference>
<dbReference type="EMBL" id="JAVDXO010000001">
    <property type="protein sequence ID" value="MDR7305398.1"/>
    <property type="molecule type" value="Genomic_DNA"/>
</dbReference>
<keyword evidence="4" id="KW-0479">Metal-binding</keyword>
<evidence type="ECO:0000259" key="10">
    <source>
        <dbReference type="PROSITE" id="PS50206"/>
    </source>
</evidence>
<dbReference type="Pfam" id="PF00266">
    <property type="entry name" value="Aminotran_5"/>
    <property type="match status" value="1"/>
</dbReference>
<reference evidence="11 12" key="1">
    <citation type="submission" date="2023-07" db="EMBL/GenBank/DDBJ databases">
        <title>Sorghum-associated microbial communities from plants grown in Nebraska, USA.</title>
        <authorList>
            <person name="Schachtman D."/>
        </authorList>
    </citation>
    <scope>NUCLEOTIDE SEQUENCE [LARGE SCALE GENOMIC DNA]</scope>
    <source>
        <strain evidence="11 12">BE308</strain>
    </source>
</reference>
<sequence>MHTPLTEIYLDCNATTPLLPAARNAALQAMGAQFGNPSSSHCTGLRARALVDEVRAHASRLLGVGAGRLLFVSGATEGIQTAVLSALCALRERRDAGERVDGPLLVGATEHKAVPQSLAHWNRVLGLDLPIVEVPVDRHGLHDMVFLQAHIANAGLLCTMAANNETGVVSDIVGIEKLLHATESRALWLVDCVQALGKLDVDLQATRIDYAPFSGHKLYAPKGIGMLYVRAGSPFTPLMVGGGQEGGQRSGTENMPGIAALGAVLQALEAGHAEEGSVFRSTAFLQQARLRLADALRAALPGVVFNMPFEGSLPTTLNFSVPGLSSKALLNLFDAAGMRISAGSACSAAKAEPSFVLCAMGLPAWQAEGAARLSIGALSDEALIDEACARIARCGAALQNSSTSLSQSATSAAVTAALGPDTEEGALTADTLPAFLQSHPDALLVDVREAFEHAVGRHSLPWPAPTQQLRNVPLATLGQHMPAWLSEGHRPLVFFCRSGGRSLQAMQALRARGHGQAWHLVGGLALAEMA</sequence>
<dbReference type="InterPro" id="IPR015421">
    <property type="entry name" value="PyrdxlP-dep_Trfase_major"/>
</dbReference>
<dbReference type="Gene3D" id="3.90.1150.10">
    <property type="entry name" value="Aspartate Aminotransferase, domain 1"/>
    <property type="match status" value="1"/>
</dbReference>
<evidence type="ECO:0000256" key="8">
    <source>
        <dbReference type="ARBA" id="ARBA00050776"/>
    </source>
</evidence>
<dbReference type="Gene3D" id="1.10.260.50">
    <property type="match status" value="1"/>
</dbReference>
<evidence type="ECO:0000256" key="3">
    <source>
        <dbReference type="ARBA" id="ARBA00012239"/>
    </source>
</evidence>
<evidence type="ECO:0000256" key="1">
    <source>
        <dbReference type="ARBA" id="ARBA00001933"/>
    </source>
</evidence>